<comment type="caution">
    <text evidence="2">The sequence shown here is derived from an EMBL/GenBank/DDBJ whole genome shotgun (WGS) entry which is preliminary data.</text>
</comment>
<organism evidence="2 3">
    <name type="scientific">Dyella lipolytica</name>
    <dbReference type="NCBI Taxonomy" id="1867835"/>
    <lineage>
        <taxon>Bacteria</taxon>
        <taxon>Pseudomonadati</taxon>
        <taxon>Pseudomonadota</taxon>
        <taxon>Gammaproteobacteria</taxon>
        <taxon>Lysobacterales</taxon>
        <taxon>Rhodanobacteraceae</taxon>
        <taxon>Dyella</taxon>
    </lineage>
</organism>
<protein>
    <submittedName>
        <fullName evidence="2">Lectin</fullName>
    </submittedName>
</protein>
<dbReference type="PROSITE" id="PS51257">
    <property type="entry name" value="PROKAR_LIPOPROTEIN"/>
    <property type="match status" value="1"/>
</dbReference>
<dbReference type="Proteomes" id="UP001620405">
    <property type="component" value="Unassembled WGS sequence"/>
</dbReference>
<keyword evidence="3" id="KW-1185">Reference proteome</keyword>
<gene>
    <name evidence="2" type="ORF">ISP13_10595</name>
</gene>
<sequence length="197" mass="20933">MKHVLTILVASATLLAGCQGAPPASSPTTSASTAAAAATSPVTSSAAVAPESMARYDGFGDMRFGMDERTFRHAWQGDLAGTATTDGSCYYLTPKWIKSASDFGFMFEQGRFVRYDVGNAKEVAPGGGKVGMTVAEIRALYGNRIEETPHKYLPGALYLRIAGDHQGVLLFETDAAGKISRWRIGVPPQIDYVEGCS</sequence>
<reference evidence="2 3" key="1">
    <citation type="submission" date="2020-10" db="EMBL/GenBank/DDBJ databases">
        <title>Phylogeny of dyella-like bacteria.</title>
        <authorList>
            <person name="Fu J."/>
        </authorList>
    </citation>
    <scope>NUCLEOTIDE SEQUENCE [LARGE SCALE GENOMIC DNA]</scope>
    <source>
        <strain evidence="2 3">DHOB07</strain>
    </source>
</reference>
<evidence type="ECO:0000313" key="2">
    <source>
        <dbReference type="EMBL" id="MFK2873980.1"/>
    </source>
</evidence>
<dbReference type="EMBL" id="JADIKG010000012">
    <property type="protein sequence ID" value="MFK2873980.1"/>
    <property type="molecule type" value="Genomic_DNA"/>
</dbReference>
<keyword evidence="1" id="KW-0732">Signal</keyword>
<proteinExistence type="predicted"/>
<feature type="chain" id="PRO_5045105733" evidence="1">
    <location>
        <begin position="21"/>
        <end position="197"/>
    </location>
</feature>
<evidence type="ECO:0000313" key="3">
    <source>
        <dbReference type="Proteomes" id="UP001620405"/>
    </source>
</evidence>
<evidence type="ECO:0000256" key="1">
    <source>
        <dbReference type="SAM" id="SignalP"/>
    </source>
</evidence>
<name>A0ABW8IXI7_9GAMM</name>
<accession>A0ABW8IXI7</accession>
<feature type="signal peptide" evidence="1">
    <location>
        <begin position="1"/>
        <end position="20"/>
    </location>
</feature>